<dbReference type="EMBL" id="BGZK01001325">
    <property type="protein sequence ID" value="GBP77306.1"/>
    <property type="molecule type" value="Genomic_DNA"/>
</dbReference>
<keyword evidence="4 8" id="KW-0812">Transmembrane</keyword>
<comment type="subcellular location">
    <subcellularLocation>
        <location evidence="1 8">Endoplasmic reticulum membrane</location>
        <topology evidence="1 8">Multi-pass membrane protein</topology>
    </subcellularLocation>
</comment>
<evidence type="ECO:0000256" key="8">
    <source>
        <dbReference type="RuleBase" id="RU363075"/>
    </source>
</evidence>
<keyword evidence="5 8" id="KW-0256">Endoplasmic reticulum</keyword>
<dbReference type="EC" id="2.4.1.-" evidence="8"/>
<dbReference type="Pfam" id="PF03901">
    <property type="entry name" value="Glyco_transf_22"/>
    <property type="match status" value="2"/>
</dbReference>
<organism evidence="9 10">
    <name type="scientific">Eumeta variegata</name>
    <name type="common">Bagworm moth</name>
    <name type="synonym">Eumeta japonica</name>
    <dbReference type="NCBI Taxonomy" id="151549"/>
    <lineage>
        <taxon>Eukaryota</taxon>
        <taxon>Metazoa</taxon>
        <taxon>Ecdysozoa</taxon>
        <taxon>Arthropoda</taxon>
        <taxon>Hexapoda</taxon>
        <taxon>Insecta</taxon>
        <taxon>Pterygota</taxon>
        <taxon>Neoptera</taxon>
        <taxon>Endopterygota</taxon>
        <taxon>Lepidoptera</taxon>
        <taxon>Glossata</taxon>
        <taxon>Ditrysia</taxon>
        <taxon>Tineoidea</taxon>
        <taxon>Psychidae</taxon>
        <taxon>Oiketicinae</taxon>
        <taxon>Eumeta</taxon>
    </lineage>
</organism>
<keyword evidence="10" id="KW-1185">Reference proteome</keyword>
<keyword evidence="3 9" id="KW-0808">Transferase</keyword>
<protein>
    <recommendedName>
        <fullName evidence="8">Mannosyltransferase</fullName>
        <ecNumber evidence="8">2.4.1.-</ecNumber>
    </recommendedName>
</protein>
<evidence type="ECO:0000256" key="4">
    <source>
        <dbReference type="ARBA" id="ARBA00022692"/>
    </source>
</evidence>
<keyword evidence="6 8" id="KW-1133">Transmembrane helix</keyword>
<dbReference type="GO" id="GO:0005789">
    <property type="term" value="C:endoplasmic reticulum membrane"/>
    <property type="evidence" value="ECO:0007669"/>
    <property type="project" value="UniProtKB-SubCell"/>
</dbReference>
<feature type="transmembrane region" description="Helical" evidence="8">
    <location>
        <begin position="176"/>
        <end position="194"/>
    </location>
</feature>
<proteinExistence type="inferred from homology"/>
<dbReference type="STRING" id="151549.A0A4C1YM77"/>
<dbReference type="GO" id="GO:0000026">
    <property type="term" value="F:alpha-1,2-mannosyltransferase activity"/>
    <property type="evidence" value="ECO:0007669"/>
    <property type="project" value="TreeGrafter"/>
</dbReference>
<feature type="transmembrane region" description="Helical" evidence="8">
    <location>
        <begin position="141"/>
        <end position="164"/>
    </location>
</feature>
<keyword evidence="2 8" id="KW-0328">Glycosyltransferase</keyword>
<evidence type="ECO:0000256" key="6">
    <source>
        <dbReference type="ARBA" id="ARBA00022989"/>
    </source>
</evidence>
<keyword evidence="7 8" id="KW-0472">Membrane</keyword>
<comment type="caution">
    <text evidence="8">Lacks conserved residue(s) required for the propagation of feature annotation.</text>
</comment>
<gene>
    <name evidence="9" type="primary">PIG-B</name>
    <name evidence="9" type="ORF">EVAR_31738_1</name>
</gene>
<dbReference type="PANTHER" id="PTHR22760">
    <property type="entry name" value="GLYCOSYLTRANSFERASE"/>
    <property type="match status" value="1"/>
</dbReference>
<dbReference type="Proteomes" id="UP000299102">
    <property type="component" value="Unassembled WGS sequence"/>
</dbReference>
<evidence type="ECO:0000256" key="1">
    <source>
        <dbReference type="ARBA" id="ARBA00004477"/>
    </source>
</evidence>
<evidence type="ECO:0000313" key="10">
    <source>
        <dbReference type="Proteomes" id="UP000299102"/>
    </source>
</evidence>
<evidence type="ECO:0000256" key="5">
    <source>
        <dbReference type="ARBA" id="ARBA00022824"/>
    </source>
</evidence>
<comment type="caution">
    <text evidence="9">The sequence shown here is derived from an EMBL/GenBank/DDBJ whole genome shotgun (WGS) entry which is preliminary data.</text>
</comment>
<evidence type="ECO:0000256" key="7">
    <source>
        <dbReference type="ARBA" id="ARBA00023136"/>
    </source>
</evidence>
<evidence type="ECO:0000256" key="2">
    <source>
        <dbReference type="ARBA" id="ARBA00022676"/>
    </source>
</evidence>
<dbReference type="InterPro" id="IPR005599">
    <property type="entry name" value="GPI_mannosylTrfase"/>
</dbReference>
<evidence type="ECO:0000256" key="3">
    <source>
        <dbReference type="ARBA" id="ARBA00022679"/>
    </source>
</evidence>
<name>A0A4C1YM77_EUMVA</name>
<feature type="transmembrane region" description="Helical" evidence="8">
    <location>
        <begin position="310"/>
        <end position="332"/>
    </location>
</feature>
<dbReference type="AlphaFoldDB" id="A0A4C1YM77"/>
<evidence type="ECO:0000313" key="9">
    <source>
        <dbReference type="EMBL" id="GBP77306.1"/>
    </source>
</evidence>
<comment type="similarity">
    <text evidence="8">Belongs to the glycosyltransferase 22 family.</text>
</comment>
<feature type="transmembrane region" description="Helical" evidence="8">
    <location>
        <begin position="98"/>
        <end position="121"/>
    </location>
</feature>
<reference evidence="9 10" key="1">
    <citation type="journal article" date="2019" name="Commun. Biol.">
        <title>The bagworm genome reveals a unique fibroin gene that provides high tensile strength.</title>
        <authorList>
            <person name="Kono N."/>
            <person name="Nakamura H."/>
            <person name="Ohtoshi R."/>
            <person name="Tomita M."/>
            <person name="Numata K."/>
            <person name="Arakawa K."/>
        </authorList>
    </citation>
    <scope>NUCLEOTIDE SEQUENCE [LARGE SCALE GENOMIC DNA]</scope>
</reference>
<sequence length="475" mass="53946">MSEGKIRPVKVDLSSREKVRILLLSGCNLPDVKCHRTSDEEKILGESVQCGMSMKDFSGLGLFQVNKIYNSDGKYLNICFTNYYVLFRKESSLVPEDSLISATAYIALDSYFYGRLVITPWEFFKFNILHDVASHYGTHPWYWYLTQGLPAVLGVSFAGLLWATYTVLRHPSEHKIGLLLLAVMAVHVVLHSFVPHKEFRFMLPILPMIYYLTQDVIVRWSRKAPQANKHATHEKIGGYQSPMNTRDSGEVTSVLPASWVVMQYLTERGGMMGRGGANTRMLWVVGGSGFWNSHSLDEIKQWELLLHACVLWRIYALAFGLLFGNLMPALYFGMIHQSGTLKVMPLLREAMPSNTSSVLFAMPCHSTPLYSHLHINVTTHHLNCDPPLSVRIGEGDESERFMQNPVRWWRAEFANRPGPDYVVMFDKVKPRLQPVLATYKLTHELAHTQFPQGEVSEKVLVFAKTSKSVEADEVV</sequence>
<dbReference type="PANTHER" id="PTHR22760:SF4">
    <property type="entry name" value="GPI MANNOSYLTRANSFERASE 3"/>
    <property type="match status" value="1"/>
</dbReference>
<accession>A0A4C1YM77</accession>
<dbReference type="OrthoDB" id="416834at2759"/>
<dbReference type="GO" id="GO:0006506">
    <property type="term" value="P:GPI anchor biosynthetic process"/>
    <property type="evidence" value="ECO:0007669"/>
    <property type="project" value="TreeGrafter"/>
</dbReference>